<name>A0A7K1FN88_9ACTN</name>
<comment type="caution">
    <text evidence="1">The sequence shown here is derived from an EMBL/GenBank/DDBJ whole genome shotgun (WGS) entry which is preliminary data.</text>
</comment>
<evidence type="ECO:0000313" key="2">
    <source>
        <dbReference type="Proteomes" id="UP000460221"/>
    </source>
</evidence>
<accession>A0A7K1FN88</accession>
<gene>
    <name evidence="1" type="ORF">GIS00_12145</name>
</gene>
<dbReference type="EMBL" id="WLYK01000004">
    <property type="protein sequence ID" value="MTD14693.1"/>
    <property type="molecule type" value="Genomic_DNA"/>
</dbReference>
<dbReference type="RefSeq" id="WP_154768724.1">
    <property type="nucleotide sequence ID" value="NZ_WLYK01000004.1"/>
</dbReference>
<organism evidence="1 2">
    <name type="scientific">Nakamurella alba</name>
    <dbReference type="NCBI Taxonomy" id="2665158"/>
    <lineage>
        <taxon>Bacteria</taxon>
        <taxon>Bacillati</taxon>
        <taxon>Actinomycetota</taxon>
        <taxon>Actinomycetes</taxon>
        <taxon>Nakamurellales</taxon>
        <taxon>Nakamurellaceae</taxon>
        <taxon>Nakamurella</taxon>
    </lineage>
</organism>
<dbReference type="Proteomes" id="UP000460221">
    <property type="component" value="Unassembled WGS sequence"/>
</dbReference>
<dbReference type="Gene3D" id="6.10.140.530">
    <property type="match status" value="1"/>
</dbReference>
<reference evidence="1 2" key="1">
    <citation type="submission" date="2019-11" db="EMBL/GenBank/DDBJ databases">
        <authorList>
            <person name="Jiang L.-Q."/>
        </authorList>
    </citation>
    <scope>NUCLEOTIDE SEQUENCE [LARGE SCALE GENOMIC DNA]</scope>
    <source>
        <strain evidence="1 2">YIM 132087</strain>
    </source>
</reference>
<protein>
    <recommendedName>
        <fullName evidence="3">Helicase-associated domain-containing protein</fullName>
    </recommendedName>
</protein>
<evidence type="ECO:0008006" key="3">
    <source>
        <dbReference type="Google" id="ProtNLM"/>
    </source>
</evidence>
<keyword evidence="2" id="KW-1185">Reference proteome</keyword>
<evidence type="ECO:0000313" key="1">
    <source>
        <dbReference type="EMBL" id="MTD14693.1"/>
    </source>
</evidence>
<proteinExistence type="predicted"/>
<sequence length="82" mass="9881">MEHGFRPDDETWTAHLEHLAHHLRVRGLLPSTAVGTDVVERRLAYWLITQRREERMRTLLPHRREQLDQAVPGWRTHRPMWA</sequence>
<dbReference type="AlphaFoldDB" id="A0A7K1FN88"/>